<sequence>MENTVFNPNNVFFAEENFENNESLFHFIAKKAKDLDYVQSEEECFQGLVERESQSTTAFQDSFAIPHCKSDTVKQPQLLFIKSSAIKWESLDGSDIEHSFALLIPSTGAKEHLKYLAQIARSLIDDNFRHEIKASASPKEAYNIIKEKLGV</sequence>
<proteinExistence type="predicted"/>
<reference evidence="7 8" key="1">
    <citation type="journal article" date="2012" name="J. Bacteriol.">
        <title>Genome Sequence of the Bacteriocin-Producing Strain Lactococcus garvieae DCC43.</title>
        <authorList>
            <person name="Gabrielsen C."/>
            <person name="Brede D.A."/>
            <person name="Hernandez P.E."/>
            <person name="Nes I.F."/>
            <person name="Diep D.B."/>
        </authorList>
    </citation>
    <scope>NUCLEOTIDE SEQUENCE [LARGE SCALE GENOMIC DNA]</scope>
    <source>
        <strain evidence="7 8">DCC43</strain>
    </source>
</reference>
<dbReference type="Gene3D" id="3.40.930.10">
    <property type="entry name" value="Mannitol-specific EII, Chain A"/>
    <property type="match status" value="1"/>
</dbReference>
<keyword evidence="1" id="KW-0813">Transport</keyword>
<dbReference type="NCBIfam" id="TIGR00848">
    <property type="entry name" value="fruA"/>
    <property type="match status" value="1"/>
</dbReference>
<dbReference type="GO" id="GO:0008982">
    <property type="term" value="F:protein-N(PI)-phosphohistidine-sugar phosphotransferase activity"/>
    <property type="evidence" value="ECO:0007669"/>
    <property type="project" value="InterPro"/>
</dbReference>
<name>K2QAI0_9LACT</name>
<organism evidence="7 8">
    <name type="scientific">Lactococcus garvieae DCC43</name>
    <dbReference type="NCBI Taxonomy" id="1231377"/>
    <lineage>
        <taxon>Bacteria</taxon>
        <taxon>Bacillati</taxon>
        <taxon>Bacillota</taxon>
        <taxon>Bacilli</taxon>
        <taxon>Lactobacillales</taxon>
        <taxon>Streptococcaceae</taxon>
        <taxon>Lactococcus</taxon>
    </lineage>
</organism>
<keyword evidence="2" id="KW-0597">Phosphoprotein</keyword>
<accession>K2QAI0</accession>
<feature type="domain" description="PTS EIIA type-2" evidence="6">
    <location>
        <begin position="4"/>
        <end position="148"/>
    </location>
</feature>
<dbReference type="PATRIC" id="fig|1231377.3.peg.2069"/>
<keyword evidence="4" id="KW-0808">Transferase</keyword>
<evidence type="ECO:0000256" key="5">
    <source>
        <dbReference type="ARBA" id="ARBA00022683"/>
    </source>
</evidence>
<evidence type="ECO:0000313" key="7">
    <source>
        <dbReference type="EMBL" id="EKF50512.1"/>
    </source>
</evidence>
<dbReference type="CDD" id="cd00211">
    <property type="entry name" value="PTS_IIA_fru"/>
    <property type="match status" value="1"/>
</dbReference>
<dbReference type="GO" id="GO:0009401">
    <property type="term" value="P:phosphoenolpyruvate-dependent sugar phosphotransferase system"/>
    <property type="evidence" value="ECO:0007669"/>
    <property type="project" value="UniProtKB-KW"/>
</dbReference>
<keyword evidence="3" id="KW-0762">Sugar transport</keyword>
<keyword evidence="5" id="KW-0598">Phosphotransferase system</keyword>
<dbReference type="AlphaFoldDB" id="K2QAI0"/>
<evidence type="ECO:0000256" key="2">
    <source>
        <dbReference type="ARBA" id="ARBA00022553"/>
    </source>
</evidence>
<evidence type="ECO:0000259" key="6">
    <source>
        <dbReference type="PROSITE" id="PS51094"/>
    </source>
</evidence>
<dbReference type="PROSITE" id="PS51094">
    <property type="entry name" value="PTS_EIIA_TYPE_2"/>
    <property type="match status" value="1"/>
</dbReference>
<dbReference type="InterPro" id="IPR051541">
    <property type="entry name" value="PTS_SugarTrans_NitroReg"/>
</dbReference>
<dbReference type="GO" id="GO:0016020">
    <property type="term" value="C:membrane"/>
    <property type="evidence" value="ECO:0007669"/>
    <property type="project" value="InterPro"/>
</dbReference>
<evidence type="ECO:0000313" key="8">
    <source>
        <dbReference type="Proteomes" id="UP000006787"/>
    </source>
</evidence>
<evidence type="ECO:0000256" key="4">
    <source>
        <dbReference type="ARBA" id="ARBA00022679"/>
    </source>
</evidence>
<protein>
    <submittedName>
        <fullName evidence="7">PTS system, fructose-specific enzyme II, BC component</fullName>
    </submittedName>
</protein>
<dbReference type="RefSeq" id="WP_003136719.1">
    <property type="nucleotide sequence ID" value="NZ_AMQS01000041.1"/>
</dbReference>
<dbReference type="EMBL" id="AMQS01000041">
    <property type="protein sequence ID" value="EKF50512.1"/>
    <property type="molecule type" value="Genomic_DNA"/>
</dbReference>
<dbReference type="PANTHER" id="PTHR47738:SF1">
    <property type="entry name" value="NITROGEN REGULATORY PROTEIN"/>
    <property type="match status" value="1"/>
</dbReference>
<dbReference type="PANTHER" id="PTHR47738">
    <property type="entry name" value="PTS SYSTEM FRUCTOSE-LIKE EIIA COMPONENT-RELATED"/>
    <property type="match status" value="1"/>
</dbReference>
<dbReference type="Pfam" id="PF00359">
    <property type="entry name" value="PTS_EIIA_2"/>
    <property type="match status" value="1"/>
</dbReference>
<dbReference type="Proteomes" id="UP000006787">
    <property type="component" value="Unassembled WGS sequence"/>
</dbReference>
<dbReference type="eggNOG" id="COG1762">
    <property type="taxonomic scope" value="Bacteria"/>
</dbReference>
<dbReference type="InterPro" id="IPR004715">
    <property type="entry name" value="PTS_IIA_fruc"/>
</dbReference>
<gene>
    <name evidence="7" type="ORF">C426_2087</name>
</gene>
<dbReference type="SUPFAM" id="SSF55804">
    <property type="entry name" value="Phoshotransferase/anion transport protein"/>
    <property type="match status" value="1"/>
</dbReference>
<evidence type="ECO:0000256" key="3">
    <source>
        <dbReference type="ARBA" id="ARBA00022597"/>
    </source>
</evidence>
<dbReference type="GO" id="GO:0030295">
    <property type="term" value="F:protein kinase activator activity"/>
    <property type="evidence" value="ECO:0007669"/>
    <property type="project" value="TreeGrafter"/>
</dbReference>
<evidence type="ECO:0000256" key="1">
    <source>
        <dbReference type="ARBA" id="ARBA00022448"/>
    </source>
</evidence>
<comment type="caution">
    <text evidence="7">The sequence shown here is derived from an EMBL/GenBank/DDBJ whole genome shotgun (WGS) entry which is preliminary data.</text>
</comment>
<dbReference type="InterPro" id="IPR016152">
    <property type="entry name" value="PTrfase/Anion_transptr"/>
</dbReference>
<dbReference type="InterPro" id="IPR002178">
    <property type="entry name" value="PTS_EIIA_type-2_dom"/>
</dbReference>